<dbReference type="InterPro" id="IPR001940">
    <property type="entry name" value="Peptidase_S1C"/>
</dbReference>
<dbReference type="GO" id="GO:0006508">
    <property type="term" value="P:proteolysis"/>
    <property type="evidence" value="ECO:0007669"/>
    <property type="project" value="UniProtKB-KW"/>
</dbReference>
<dbReference type="InterPro" id="IPR001478">
    <property type="entry name" value="PDZ"/>
</dbReference>
<evidence type="ECO:0000256" key="3">
    <source>
        <dbReference type="SAM" id="Coils"/>
    </source>
</evidence>
<dbReference type="InterPro" id="IPR009003">
    <property type="entry name" value="Peptidase_S1_PA"/>
</dbReference>
<dbReference type="SMART" id="SM00228">
    <property type="entry name" value="PDZ"/>
    <property type="match status" value="1"/>
</dbReference>
<accession>A0A0M0BRA8</accession>
<organism evidence="5 6">
    <name type="scientific">miscellaneous Crenarchaeota group-1 archaeon SG8-32-1</name>
    <dbReference type="NCBI Taxonomy" id="1685124"/>
    <lineage>
        <taxon>Archaea</taxon>
        <taxon>Candidatus Bathyarchaeota</taxon>
        <taxon>MCG-1</taxon>
    </lineage>
</organism>
<dbReference type="EMBL" id="LFWU01000106">
    <property type="protein sequence ID" value="KON31123.1"/>
    <property type="molecule type" value="Genomic_DNA"/>
</dbReference>
<dbReference type="Gene3D" id="2.30.42.10">
    <property type="match status" value="1"/>
</dbReference>
<feature type="domain" description="PDZ" evidence="4">
    <location>
        <begin position="253"/>
        <end position="351"/>
    </location>
</feature>
<dbReference type="PANTHER" id="PTHR43343:SF3">
    <property type="entry name" value="PROTEASE DO-LIKE 8, CHLOROPLASTIC"/>
    <property type="match status" value="1"/>
</dbReference>
<dbReference type="PANTHER" id="PTHR43343">
    <property type="entry name" value="PEPTIDASE S12"/>
    <property type="match status" value="1"/>
</dbReference>
<dbReference type="SUPFAM" id="SSF50156">
    <property type="entry name" value="PDZ domain-like"/>
    <property type="match status" value="1"/>
</dbReference>
<dbReference type="InterPro" id="IPR051201">
    <property type="entry name" value="Chloro_Bact_Ser_Proteases"/>
</dbReference>
<proteinExistence type="predicted"/>
<dbReference type="PRINTS" id="PR00834">
    <property type="entry name" value="PROTEASES2C"/>
</dbReference>
<evidence type="ECO:0000259" key="4">
    <source>
        <dbReference type="SMART" id="SM00228"/>
    </source>
</evidence>
<keyword evidence="1" id="KW-0645">Protease</keyword>
<keyword evidence="3" id="KW-0175">Coiled coil</keyword>
<comment type="caution">
    <text evidence="5">The sequence shown here is derived from an EMBL/GenBank/DDBJ whole genome shotgun (WGS) entry which is preliminary data.</text>
</comment>
<sequence length="366" mass="39107">MIIINTGVFVVAFVNMQNQLQTMQTSLNQQSNEIQDLQQQLEIFDVINQTGVIPWPSIYSQVKESVVLIQTDLGLGSGFVYDTKGHIITNHHVIQDAETIQVTFLDGNITSANVIGSDVYSDLAVIKVDPKITKLYPVVLGTSSELEVGEPVVAMGNPFGLSDSLTVGVVSAVERTLDSAGGYVIIDIIQIDAAVNPGNSGGPLVNIKGQVIGVNTAIQSETGTFVGIGFAVPSDTIKREINSLIDTGEYRHPWLGVTVLEVDILLADAIGLDKPQGILVIDVTSGSPAELAGLQGGKETVDVDGREVPLGGDVITEIDGNPVRIMDDLAVYLERNTRPGDSVDLKIIREGENLDLPIILGERPEF</sequence>
<dbReference type="Pfam" id="PF13365">
    <property type="entry name" value="Trypsin_2"/>
    <property type="match status" value="1"/>
</dbReference>
<dbReference type="AlphaFoldDB" id="A0A0M0BRA8"/>
<dbReference type="Pfam" id="PF13180">
    <property type="entry name" value="PDZ_2"/>
    <property type="match status" value="1"/>
</dbReference>
<keyword evidence="2" id="KW-0378">Hydrolase</keyword>
<feature type="coiled-coil region" evidence="3">
    <location>
        <begin position="13"/>
        <end position="47"/>
    </location>
</feature>
<evidence type="ECO:0000256" key="1">
    <source>
        <dbReference type="ARBA" id="ARBA00022670"/>
    </source>
</evidence>
<protein>
    <recommendedName>
        <fullName evidence="4">PDZ domain-containing protein</fullName>
    </recommendedName>
</protein>
<evidence type="ECO:0000313" key="6">
    <source>
        <dbReference type="Proteomes" id="UP000037237"/>
    </source>
</evidence>
<name>A0A0M0BRA8_9ARCH</name>
<dbReference type="Gene3D" id="2.40.10.120">
    <property type="match status" value="1"/>
</dbReference>
<dbReference type="SUPFAM" id="SSF50494">
    <property type="entry name" value="Trypsin-like serine proteases"/>
    <property type="match status" value="1"/>
</dbReference>
<dbReference type="Proteomes" id="UP000037237">
    <property type="component" value="Unassembled WGS sequence"/>
</dbReference>
<dbReference type="GO" id="GO:0004252">
    <property type="term" value="F:serine-type endopeptidase activity"/>
    <property type="evidence" value="ECO:0007669"/>
    <property type="project" value="InterPro"/>
</dbReference>
<evidence type="ECO:0000256" key="2">
    <source>
        <dbReference type="ARBA" id="ARBA00022801"/>
    </source>
</evidence>
<gene>
    <name evidence="5" type="ORF">AC477_04415</name>
</gene>
<reference evidence="5 6" key="1">
    <citation type="submission" date="2015-06" db="EMBL/GenBank/DDBJ databases">
        <title>New insights into the roles of widespread benthic archaea in carbon and nitrogen cycling.</title>
        <authorList>
            <person name="Lazar C.S."/>
            <person name="Baker B.J."/>
            <person name="Seitz K.W."/>
            <person name="Hyde A.S."/>
            <person name="Dick G.J."/>
            <person name="Hinrichs K.-U."/>
            <person name="Teske A.P."/>
        </authorList>
    </citation>
    <scope>NUCLEOTIDE SEQUENCE [LARGE SCALE GENOMIC DNA]</scope>
    <source>
        <strain evidence="5">SG8-32-1</strain>
    </source>
</reference>
<evidence type="ECO:0000313" key="5">
    <source>
        <dbReference type="EMBL" id="KON31123.1"/>
    </source>
</evidence>
<dbReference type="InterPro" id="IPR036034">
    <property type="entry name" value="PDZ_sf"/>
</dbReference>